<dbReference type="PROSITE" id="PS50011">
    <property type="entry name" value="PROTEIN_KINASE_DOM"/>
    <property type="match status" value="1"/>
</dbReference>
<dbReference type="InterPro" id="IPR050122">
    <property type="entry name" value="RTK"/>
</dbReference>
<sequence>MNLRLATFLYLLLVFSRSTQALNCSIQTNFHYNTYNDMTFTFAKIDPRQAISPEIKFHPDFLFCYGSVNPYTGMPFIEPSPSAADLSAERLCLPFVNTSIVVLFKTSFPHQRTATLSLPVLRIGVSCFAVQYSPIICPVIMNIFTSATIPVLRNYVHRLGCLSGVAIQSPRNFSARCRINAFKDNVVSTDELQSVEYRWAVLQETAGGWQFLESAELVNHGDIQFLVNLNSTTQPRFKCYVERVEKGDNPEENFLTRSLQEYSFSVEEAASSLTAERPHRGRCSVSVYMDPDTVKYAKYIWLAMVFDKYSHSKDLGSQVEAPAVPVTIYVLVGCGVLLLVLLAGFLYTRYKKFKNTVIIKVYRNPDYQFEMSEIHVPSGYLPMSEIRYGEGSISSDLTMSTDFSLELPVSASPSRNRFSSDCSSVDSNRPGISVQNPTEKYQPFEVEISKLSGDPGKVMLKDHGFNVFVPDELKRLRVHHKRITMHEMVGFGNFGQVHRGTLTQSTGLQTLVAVKVLKDNATFESLKDLVVEGTCMALVGAHENLVVLLAVSLRSKNPCLITEFCLYGM</sequence>
<dbReference type="Gene3D" id="3.30.200.20">
    <property type="entry name" value="Phosphorylase Kinase, domain 1"/>
    <property type="match status" value="1"/>
</dbReference>
<dbReference type="EMBL" id="VXIV02001297">
    <property type="protein sequence ID" value="KAF6033564.1"/>
    <property type="molecule type" value="Genomic_DNA"/>
</dbReference>
<dbReference type="InterPro" id="IPR000719">
    <property type="entry name" value="Prot_kinase_dom"/>
</dbReference>
<feature type="domain" description="Protein kinase" evidence="5">
    <location>
        <begin position="483"/>
        <end position="569"/>
    </location>
</feature>
<gene>
    <name evidence="6" type="ORF">EB796_008127</name>
</gene>
<reference evidence="6" key="1">
    <citation type="submission" date="2020-06" db="EMBL/GenBank/DDBJ databases">
        <title>Draft genome of Bugula neritina, a colonial animal packing powerful symbionts and potential medicines.</title>
        <authorList>
            <person name="Rayko M."/>
        </authorList>
    </citation>
    <scope>NUCLEOTIDE SEQUENCE [LARGE SCALE GENOMIC DNA]</scope>
    <source>
        <strain evidence="6">Kwan_BN1</strain>
    </source>
</reference>
<evidence type="ECO:0000256" key="2">
    <source>
        <dbReference type="PROSITE-ProRule" id="PRU10141"/>
    </source>
</evidence>
<dbReference type="PROSITE" id="PS00107">
    <property type="entry name" value="PROTEIN_KINASE_ATP"/>
    <property type="match status" value="1"/>
</dbReference>
<evidence type="ECO:0000313" key="7">
    <source>
        <dbReference type="Proteomes" id="UP000593567"/>
    </source>
</evidence>
<feature type="binding site" evidence="2">
    <location>
        <position position="515"/>
    </location>
    <ligand>
        <name>ATP</name>
        <dbReference type="ChEBI" id="CHEBI:30616"/>
    </ligand>
</feature>
<evidence type="ECO:0000259" key="5">
    <source>
        <dbReference type="PROSITE" id="PS50011"/>
    </source>
</evidence>
<keyword evidence="3" id="KW-1133">Transmembrane helix</keyword>
<organism evidence="6 7">
    <name type="scientific">Bugula neritina</name>
    <name type="common">Brown bryozoan</name>
    <name type="synonym">Sertularia neritina</name>
    <dbReference type="NCBI Taxonomy" id="10212"/>
    <lineage>
        <taxon>Eukaryota</taxon>
        <taxon>Metazoa</taxon>
        <taxon>Spiralia</taxon>
        <taxon>Lophotrochozoa</taxon>
        <taxon>Bryozoa</taxon>
        <taxon>Gymnolaemata</taxon>
        <taxon>Cheilostomatida</taxon>
        <taxon>Flustrina</taxon>
        <taxon>Buguloidea</taxon>
        <taxon>Bugulidae</taxon>
        <taxon>Bugula</taxon>
    </lineage>
</organism>
<feature type="transmembrane region" description="Helical" evidence="3">
    <location>
        <begin position="326"/>
        <end position="347"/>
    </location>
</feature>
<keyword evidence="2" id="KW-0067">ATP-binding</keyword>
<dbReference type="GO" id="GO:0005886">
    <property type="term" value="C:plasma membrane"/>
    <property type="evidence" value="ECO:0007669"/>
    <property type="project" value="TreeGrafter"/>
</dbReference>
<dbReference type="AlphaFoldDB" id="A0A7J7K6H2"/>
<comment type="subcellular location">
    <subcellularLocation>
        <location evidence="1">Membrane</location>
        <topology evidence="1">Single-pass membrane protein</topology>
    </subcellularLocation>
</comment>
<dbReference type="GO" id="GO:0043235">
    <property type="term" value="C:receptor complex"/>
    <property type="evidence" value="ECO:0007669"/>
    <property type="project" value="TreeGrafter"/>
</dbReference>
<dbReference type="PANTHER" id="PTHR24416:SF611">
    <property type="entry name" value="TYROSINE-PROTEIN KINASE TRANSMEMBRANE RECEPTOR ROR"/>
    <property type="match status" value="1"/>
</dbReference>
<keyword evidence="4" id="KW-0732">Signal</keyword>
<evidence type="ECO:0000256" key="4">
    <source>
        <dbReference type="SAM" id="SignalP"/>
    </source>
</evidence>
<dbReference type="GO" id="GO:0004714">
    <property type="term" value="F:transmembrane receptor protein tyrosine kinase activity"/>
    <property type="evidence" value="ECO:0007669"/>
    <property type="project" value="TreeGrafter"/>
</dbReference>
<keyword evidence="3" id="KW-0812">Transmembrane</keyword>
<keyword evidence="7" id="KW-1185">Reference proteome</keyword>
<dbReference type="PANTHER" id="PTHR24416">
    <property type="entry name" value="TYROSINE-PROTEIN KINASE RECEPTOR"/>
    <property type="match status" value="1"/>
</dbReference>
<name>A0A7J7K6H2_BUGNE</name>
<evidence type="ECO:0000256" key="3">
    <source>
        <dbReference type="SAM" id="Phobius"/>
    </source>
</evidence>
<feature type="signal peptide" evidence="4">
    <location>
        <begin position="1"/>
        <end position="21"/>
    </location>
</feature>
<comment type="caution">
    <text evidence="6">The sequence shown here is derived from an EMBL/GenBank/DDBJ whole genome shotgun (WGS) entry which is preliminary data.</text>
</comment>
<evidence type="ECO:0000313" key="6">
    <source>
        <dbReference type="EMBL" id="KAF6033564.1"/>
    </source>
</evidence>
<protein>
    <recommendedName>
        <fullName evidence="5">Protein kinase domain-containing protein</fullName>
    </recommendedName>
</protein>
<proteinExistence type="predicted"/>
<accession>A0A7J7K6H2</accession>
<dbReference type="Proteomes" id="UP000593567">
    <property type="component" value="Unassembled WGS sequence"/>
</dbReference>
<dbReference type="SUPFAM" id="SSF56112">
    <property type="entry name" value="Protein kinase-like (PK-like)"/>
    <property type="match status" value="1"/>
</dbReference>
<evidence type="ECO:0000256" key="1">
    <source>
        <dbReference type="ARBA" id="ARBA00004167"/>
    </source>
</evidence>
<dbReference type="Pfam" id="PF07714">
    <property type="entry name" value="PK_Tyr_Ser-Thr"/>
    <property type="match status" value="1"/>
</dbReference>
<feature type="chain" id="PRO_5029915261" description="Protein kinase domain-containing protein" evidence="4">
    <location>
        <begin position="22"/>
        <end position="569"/>
    </location>
</feature>
<dbReference type="GO" id="GO:0007169">
    <property type="term" value="P:cell surface receptor protein tyrosine kinase signaling pathway"/>
    <property type="evidence" value="ECO:0007669"/>
    <property type="project" value="TreeGrafter"/>
</dbReference>
<keyword evidence="3" id="KW-0472">Membrane</keyword>
<keyword evidence="2" id="KW-0547">Nucleotide-binding</keyword>
<dbReference type="InterPro" id="IPR001245">
    <property type="entry name" value="Ser-Thr/Tyr_kinase_cat_dom"/>
</dbReference>
<dbReference type="GO" id="GO:0005524">
    <property type="term" value="F:ATP binding"/>
    <property type="evidence" value="ECO:0007669"/>
    <property type="project" value="UniProtKB-UniRule"/>
</dbReference>
<dbReference type="InterPro" id="IPR011009">
    <property type="entry name" value="Kinase-like_dom_sf"/>
</dbReference>
<dbReference type="InterPro" id="IPR017441">
    <property type="entry name" value="Protein_kinase_ATP_BS"/>
</dbReference>